<evidence type="ECO:0000313" key="4">
    <source>
        <dbReference type="EMBL" id="MBM3274439.1"/>
    </source>
</evidence>
<accession>A0A937X5A2</accession>
<dbReference type="SUPFAM" id="SSF47413">
    <property type="entry name" value="lambda repressor-like DNA-binding domains"/>
    <property type="match status" value="1"/>
</dbReference>
<dbReference type="PANTHER" id="PTHR34475">
    <property type="match status" value="1"/>
</dbReference>
<reference evidence="4 5" key="1">
    <citation type="submission" date="2019-03" db="EMBL/GenBank/DDBJ databases">
        <title>Lake Tanganyika Metagenome-Assembled Genomes (MAGs).</title>
        <authorList>
            <person name="Tran P."/>
        </authorList>
    </citation>
    <scope>NUCLEOTIDE SEQUENCE [LARGE SCALE GENOMIC DNA]</scope>
    <source>
        <strain evidence="4">K_DeepCast_65m_m2_236</strain>
    </source>
</reference>
<protein>
    <submittedName>
        <fullName evidence="4">Helix-turn-helix domain-containing protein</fullName>
    </submittedName>
</protein>
<organism evidence="4 5">
    <name type="scientific">Candidatus Tanganyikabacteria bacterium</name>
    <dbReference type="NCBI Taxonomy" id="2961651"/>
    <lineage>
        <taxon>Bacteria</taxon>
        <taxon>Bacillati</taxon>
        <taxon>Candidatus Sericytochromatia</taxon>
        <taxon>Candidatus Tanganyikabacteria</taxon>
    </lineage>
</organism>
<proteinExistence type="predicted"/>
<comment type="caution">
    <text evidence="4">The sequence shown here is derived from an EMBL/GenBank/DDBJ whole genome shotgun (WGS) entry which is preliminary data.</text>
</comment>
<feature type="coiled-coil region" evidence="1">
    <location>
        <begin position="174"/>
        <end position="201"/>
    </location>
</feature>
<dbReference type="InterPro" id="IPR001387">
    <property type="entry name" value="Cro/C1-type_HTH"/>
</dbReference>
<dbReference type="GO" id="GO:0003677">
    <property type="term" value="F:DNA binding"/>
    <property type="evidence" value="ECO:0007669"/>
    <property type="project" value="InterPro"/>
</dbReference>
<evidence type="ECO:0000313" key="5">
    <source>
        <dbReference type="Proteomes" id="UP000703893"/>
    </source>
</evidence>
<feature type="domain" description="HTH cro/C1-type" evidence="3">
    <location>
        <begin position="5"/>
        <end position="34"/>
    </location>
</feature>
<dbReference type="InterPro" id="IPR010982">
    <property type="entry name" value="Lambda_DNA-bd_dom_sf"/>
</dbReference>
<feature type="region of interest" description="Disordered" evidence="2">
    <location>
        <begin position="89"/>
        <end position="132"/>
    </location>
</feature>
<sequence length="238" mass="25924">MSRILRQTREAKGITLEDVAQRTYIKLPYLSALEDGCIEAHLAPVFVHGYIRQYARLLGLNAAELVQQYQQEFKREHPRLAPAPVLSTADAPRSIGSADGQANGSANGSAGGSGNGSTSGLVNGHHGHNGWTPISATEVHLVERTVTMERPTPLSYSGENGHASEPHGDIASAQAEAQRIIAEAQRDADRMRREAREYAYQVLSDLEAELGRSLAVIKNGRQFLQQRRRHGATVVEKA</sequence>
<dbReference type="CDD" id="cd00093">
    <property type="entry name" value="HTH_XRE"/>
    <property type="match status" value="1"/>
</dbReference>
<evidence type="ECO:0000256" key="1">
    <source>
        <dbReference type="SAM" id="Coils"/>
    </source>
</evidence>
<dbReference type="PROSITE" id="PS50943">
    <property type="entry name" value="HTH_CROC1"/>
    <property type="match status" value="1"/>
</dbReference>
<dbReference type="Proteomes" id="UP000703893">
    <property type="component" value="Unassembled WGS sequence"/>
</dbReference>
<gene>
    <name evidence="4" type="ORF">FJZ00_04765</name>
</gene>
<dbReference type="Gene3D" id="1.10.260.40">
    <property type="entry name" value="lambda repressor-like DNA-binding domains"/>
    <property type="match status" value="1"/>
</dbReference>
<name>A0A937X5A2_9BACT</name>
<feature type="compositionally biased region" description="Low complexity" evidence="2">
    <location>
        <begin position="96"/>
        <end position="108"/>
    </location>
</feature>
<dbReference type="EMBL" id="VGJX01000215">
    <property type="protein sequence ID" value="MBM3274439.1"/>
    <property type="molecule type" value="Genomic_DNA"/>
</dbReference>
<dbReference type="PANTHER" id="PTHR34475:SF1">
    <property type="entry name" value="CYTOSKELETON PROTEIN RODZ"/>
    <property type="match status" value="1"/>
</dbReference>
<dbReference type="Pfam" id="PF13413">
    <property type="entry name" value="HTH_25"/>
    <property type="match status" value="1"/>
</dbReference>
<evidence type="ECO:0000256" key="2">
    <source>
        <dbReference type="SAM" id="MobiDB-lite"/>
    </source>
</evidence>
<evidence type="ECO:0000259" key="3">
    <source>
        <dbReference type="PROSITE" id="PS50943"/>
    </source>
</evidence>
<dbReference type="InterPro" id="IPR050400">
    <property type="entry name" value="Bact_Cytoskel_RodZ"/>
</dbReference>
<keyword evidence="1" id="KW-0175">Coiled coil</keyword>
<dbReference type="AlphaFoldDB" id="A0A937X5A2"/>